<dbReference type="InterPro" id="IPR017853">
    <property type="entry name" value="GH"/>
</dbReference>
<dbReference type="GO" id="GO:0016798">
    <property type="term" value="F:hydrolase activity, acting on glycosyl bonds"/>
    <property type="evidence" value="ECO:0007669"/>
    <property type="project" value="UniProtKB-KW"/>
</dbReference>
<protein>
    <submittedName>
        <fullName evidence="5">Alpha-amylase</fullName>
    </submittedName>
</protein>
<evidence type="ECO:0000256" key="3">
    <source>
        <dbReference type="SAM" id="SignalP"/>
    </source>
</evidence>
<dbReference type="SUPFAM" id="SSF81296">
    <property type="entry name" value="E set domains"/>
    <property type="match status" value="1"/>
</dbReference>
<feature type="signal peptide" evidence="3">
    <location>
        <begin position="1"/>
        <end position="24"/>
    </location>
</feature>
<evidence type="ECO:0000313" key="6">
    <source>
        <dbReference type="Proteomes" id="UP000050454"/>
    </source>
</evidence>
<gene>
    <name evidence="5" type="ORF">AFM12_03795</name>
</gene>
<dbReference type="PANTHER" id="PTHR10357">
    <property type="entry name" value="ALPHA-AMYLASE FAMILY MEMBER"/>
    <property type="match status" value="1"/>
</dbReference>
<feature type="chain" id="PRO_5006026331" evidence="3">
    <location>
        <begin position="25"/>
        <end position="628"/>
    </location>
</feature>
<dbReference type="SUPFAM" id="SSF51445">
    <property type="entry name" value="(Trans)glycosidases"/>
    <property type="match status" value="1"/>
</dbReference>
<dbReference type="Proteomes" id="UP000050454">
    <property type="component" value="Unassembled WGS sequence"/>
</dbReference>
<keyword evidence="1" id="KW-0378">Hydrolase</keyword>
<keyword evidence="2" id="KW-0326">Glycosidase</keyword>
<dbReference type="Gene3D" id="2.60.40.10">
    <property type="entry name" value="Immunoglobulins"/>
    <property type="match status" value="1"/>
</dbReference>
<dbReference type="STRING" id="1605367.AFM12_03795"/>
<dbReference type="Pfam" id="PF00128">
    <property type="entry name" value="Alpha-amylase"/>
    <property type="match status" value="1"/>
</dbReference>
<dbReference type="GO" id="GO:0005975">
    <property type="term" value="P:carbohydrate metabolic process"/>
    <property type="evidence" value="ECO:0007669"/>
    <property type="project" value="InterPro"/>
</dbReference>
<keyword evidence="3" id="KW-0732">Signal</keyword>
<organism evidence="5 6">
    <name type="scientific">Jiulongibacter sediminis</name>
    <dbReference type="NCBI Taxonomy" id="1605367"/>
    <lineage>
        <taxon>Bacteria</taxon>
        <taxon>Pseudomonadati</taxon>
        <taxon>Bacteroidota</taxon>
        <taxon>Cytophagia</taxon>
        <taxon>Cytophagales</taxon>
        <taxon>Leadbetterellaceae</taxon>
        <taxon>Jiulongibacter</taxon>
    </lineage>
</organism>
<dbReference type="PANTHER" id="PTHR10357:SF210">
    <property type="entry name" value="MALTODEXTRIN GLUCOSIDASE"/>
    <property type="match status" value="1"/>
</dbReference>
<dbReference type="InterPro" id="IPR013783">
    <property type="entry name" value="Ig-like_fold"/>
</dbReference>
<feature type="domain" description="Glycosyl hydrolase family 13 catalytic" evidence="4">
    <location>
        <begin position="133"/>
        <end position="538"/>
    </location>
</feature>
<evidence type="ECO:0000259" key="4">
    <source>
        <dbReference type="SMART" id="SM00642"/>
    </source>
</evidence>
<evidence type="ECO:0000256" key="1">
    <source>
        <dbReference type="ARBA" id="ARBA00022801"/>
    </source>
</evidence>
<dbReference type="InterPro" id="IPR019492">
    <property type="entry name" value="Cyclo-malto-dextrinase_C"/>
</dbReference>
<evidence type="ECO:0000256" key="2">
    <source>
        <dbReference type="ARBA" id="ARBA00023295"/>
    </source>
</evidence>
<evidence type="ECO:0000313" key="5">
    <source>
        <dbReference type="EMBL" id="KPM49716.1"/>
    </source>
</evidence>
<dbReference type="Gene3D" id="3.20.20.80">
    <property type="entry name" value="Glycosidases"/>
    <property type="match status" value="1"/>
</dbReference>
<dbReference type="InterPro" id="IPR015171">
    <property type="entry name" value="Cyc-maltodext_N"/>
</dbReference>
<dbReference type="AlphaFoldDB" id="A0A0N8HAB6"/>
<comment type="caution">
    <text evidence="5">The sequence shown here is derived from an EMBL/GenBank/DDBJ whole genome shotgun (WGS) entry which is preliminary data.</text>
</comment>
<dbReference type="InterPro" id="IPR006047">
    <property type="entry name" value="GH13_cat_dom"/>
</dbReference>
<accession>A0A0N8HAB6</accession>
<dbReference type="OrthoDB" id="9806009at2"/>
<dbReference type="SUPFAM" id="SSF51011">
    <property type="entry name" value="Glycosyl hydrolase domain"/>
    <property type="match status" value="1"/>
</dbReference>
<dbReference type="SMART" id="SM00642">
    <property type="entry name" value="Aamy"/>
    <property type="match status" value="1"/>
</dbReference>
<dbReference type="Gene3D" id="2.60.40.1180">
    <property type="entry name" value="Golgi alpha-mannosidase II"/>
    <property type="match status" value="1"/>
</dbReference>
<dbReference type="PATRIC" id="fig|1605367.3.peg.2107"/>
<keyword evidence="6" id="KW-1185">Reference proteome</keyword>
<dbReference type="Pfam" id="PF09087">
    <property type="entry name" value="Cyc-maltodext_N"/>
    <property type="match status" value="1"/>
</dbReference>
<dbReference type="EMBL" id="LGTQ01000005">
    <property type="protein sequence ID" value="KPM49716.1"/>
    <property type="molecule type" value="Genomic_DNA"/>
</dbReference>
<dbReference type="RefSeq" id="WP_055144057.1">
    <property type="nucleotide sequence ID" value="NZ_JXSZ01000005.1"/>
</dbReference>
<sequence>MTSRPLLIKAVLLLFFLISIKSTAQSIDIERVDPTSWWVGMQNPKLQLMVHGESIGTAEVKLNKYNGVKLTGITRVENPNYIFIDLEIKAKAKAGKLRFEFQNGEQSIARTYELRQKQNVDIQSLSQKDVIYLILPDRFSNGDLSNDKFADMADPESDRNNPWLRHGGDLQGIINHLDYLKELGVTALWLNPVIENDQPQTNEGGNMRSAYHGYGFTDHYAIDRRLGGNKKYAEFIQKAHEKGFKVIQDAVYNHVGINHYTVKDLPMKSWLNQWDEYTNTSYKEQPALDPNASQYDRLRMTDGWFMPFLPDLNQRNPLVANYLIQHALWTVQNFGIDAYRIDTYMYNDMAFMNACNAALKAEYPDLFLFGESLANPVPNVAAFVKNNMELDFACNLESTVDYQVHSNMLKALSEGYGWHEGANRLYETLVQDYLYQNPEKLVTYLDNHDEHRFFSVVGEDYRKFKLGLTWLMTLRGIPEIYYGTEILTKNFKNPTDAEVRKDFPGGWPDDEVNKFQKEGRTEIENETFDFVKKLISIRTTEKAIGEGDFIQFMPFDDGVYVYFRTAGDETIMVATNTVNSSKSFSTKRFEEVLKGRKKATYLMTGEELTDLSIIELNAYEALLLKLHD</sequence>
<reference evidence="5 6" key="1">
    <citation type="submission" date="2015-07" db="EMBL/GenBank/DDBJ databases">
        <title>The draft genome sequence of Leadbetterella sp. JN14-9.</title>
        <authorList>
            <person name="Liu Y."/>
            <person name="Du J."/>
            <person name="Shao Z."/>
        </authorList>
    </citation>
    <scope>NUCLEOTIDE SEQUENCE [LARGE SCALE GENOMIC DNA]</scope>
    <source>
        <strain evidence="5 6">JN14-9</strain>
    </source>
</reference>
<dbReference type="Pfam" id="PF10438">
    <property type="entry name" value="Cyc-maltodext_C"/>
    <property type="match status" value="1"/>
</dbReference>
<name>A0A0N8HAB6_9BACT</name>
<proteinExistence type="predicted"/>
<dbReference type="InterPro" id="IPR013780">
    <property type="entry name" value="Glyco_hydro_b"/>
</dbReference>
<dbReference type="InterPro" id="IPR014756">
    <property type="entry name" value="Ig_E-set"/>
</dbReference>